<evidence type="ECO:0000313" key="5">
    <source>
        <dbReference type="EMBL" id="TMW67192.1"/>
    </source>
</evidence>
<dbReference type="AlphaFoldDB" id="A0A8K1CP69"/>
<dbReference type="PROSITE" id="PS50088">
    <property type="entry name" value="ANK_REPEAT"/>
    <property type="match status" value="1"/>
</dbReference>
<evidence type="ECO:0000256" key="4">
    <source>
        <dbReference type="SAM" id="MobiDB-lite"/>
    </source>
</evidence>
<dbReference type="Proteomes" id="UP000794436">
    <property type="component" value="Unassembled WGS sequence"/>
</dbReference>
<keyword evidence="2 3" id="KW-0040">ANK repeat</keyword>
<evidence type="ECO:0000313" key="6">
    <source>
        <dbReference type="Proteomes" id="UP000794436"/>
    </source>
</evidence>
<dbReference type="Gene3D" id="1.25.40.20">
    <property type="entry name" value="Ankyrin repeat-containing domain"/>
    <property type="match status" value="1"/>
</dbReference>
<name>A0A8K1CP69_PYTOL</name>
<evidence type="ECO:0000256" key="2">
    <source>
        <dbReference type="ARBA" id="ARBA00023043"/>
    </source>
</evidence>
<dbReference type="OrthoDB" id="194358at2759"/>
<dbReference type="PANTHER" id="PTHR24198:SF165">
    <property type="entry name" value="ANKYRIN REPEAT-CONTAINING PROTEIN-RELATED"/>
    <property type="match status" value="1"/>
</dbReference>
<dbReference type="InterPro" id="IPR002110">
    <property type="entry name" value="Ankyrin_rpt"/>
</dbReference>
<feature type="region of interest" description="Disordered" evidence="4">
    <location>
        <begin position="174"/>
        <end position="202"/>
    </location>
</feature>
<proteinExistence type="predicted"/>
<sequence length="202" mass="22079">MDRAVRARNIEVLTAFLEYGLDVDAGTEEDDALKIAVEEGDAVVLGLLISSGFADVNKRFTNNMTPLLLTVSSDDQEDLLSVLFTLLKAGANINAQNDQGDCVLHPLSRFRREPAAFELVLERGADPDVKNQDNATPLMVLLDDTGGDGTRQYSTYSLNTVLAFLSVKTRGQSKTPTYERSSSLGMPSTVGKPKWRRSQNPI</sequence>
<feature type="compositionally biased region" description="Polar residues" evidence="4">
    <location>
        <begin position="174"/>
        <end position="186"/>
    </location>
</feature>
<dbReference type="PANTHER" id="PTHR24198">
    <property type="entry name" value="ANKYRIN REPEAT AND PROTEIN KINASE DOMAIN-CONTAINING PROTEIN"/>
    <property type="match status" value="1"/>
</dbReference>
<accession>A0A8K1CP69</accession>
<dbReference type="SMART" id="SM00248">
    <property type="entry name" value="ANK"/>
    <property type="match status" value="2"/>
</dbReference>
<gene>
    <name evidence="5" type="ORF">Poli38472_012308</name>
</gene>
<evidence type="ECO:0000256" key="3">
    <source>
        <dbReference type="PROSITE-ProRule" id="PRU00023"/>
    </source>
</evidence>
<keyword evidence="6" id="KW-1185">Reference proteome</keyword>
<organism evidence="5 6">
    <name type="scientific">Pythium oligandrum</name>
    <name type="common">Mycoparasitic fungus</name>
    <dbReference type="NCBI Taxonomy" id="41045"/>
    <lineage>
        <taxon>Eukaryota</taxon>
        <taxon>Sar</taxon>
        <taxon>Stramenopiles</taxon>
        <taxon>Oomycota</taxon>
        <taxon>Peronosporomycetes</taxon>
        <taxon>Pythiales</taxon>
        <taxon>Pythiaceae</taxon>
        <taxon>Pythium</taxon>
    </lineage>
</organism>
<feature type="compositionally biased region" description="Basic residues" evidence="4">
    <location>
        <begin position="193"/>
        <end position="202"/>
    </location>
</feature>
<feature type="repeat" description="ANK" evidence="3">
    <location>
        <begin position="62"/>
        <end position="98"/>
    </location>
</feature>
<comment type="caution">
    <text evidence="5">The sequence shown here is derived from an EMBL/GenBank/DDBJ whole genome shotgun (WGS) entry which is preliminary data.</text>
</comment>
<dbReference type="InterPro" id="IPR036770">
    <property type="entry name" value="Ankyrin_rpt-contain_sf"/>
</dbReference>
<protein>
    <submittedName>
        <fullName evidence="5">Uncharacterized protein</fullName>
    </submittedName>
</protein>
<reference evidence="5" key="1">
    <citation type="submission" date="2019-03" db="EMBL/GenBank/DDBJ databases">
        <title>Long read genome sequence of the mycoparasitic Pythium oligandrum ATCC 38472 isolated from sugarbeet rhizosphere.</title>
        <authorList>
            <person name="Gaulin E."/>
        </authorList>
    </citation>
    <scope>NUCLEOTIDE SEQUENCE</scope>
    <source>
        <strain evidence="5">ATCC 38472_TT</strain>
    </source>
</reference>
<dbReference type="SUPFAM" id="SSF48403">
    <property type="entry name" value="Ankyrin repeat"/>
    <property type="match status" value="1"/>
</dbReference>
<dbReference type="Pfam" id="PF00023">
    <property type="entry name" value="Ank"/>
    <property type="match status" value="1"/>
</dbReference>
<evidence type="ECO:0000256" key="1">
    <source>
        <dbReference type="ARBA" id="ARBA00022737"/>
    </source>
</evidence>
<dbReference type="EMBL" id="SPLM01000005">
    <property type="protein sequence ID" value="TMW67192.1"/>
    <property type="molecule type" value="Genomic_DNA"/>
</dbReference>
<keyword evidence="1" id="KW-0677">Repeat</keyword>